<dbReference type="Pfam" id="PF08044">
    <property type="entry name" value="DUF1707"/>
    <property type="match status" value="1"/>
</dbReference>
<gene>
    <name evidence="2" type="ORF">C7B77_08160</name>
</gene>
<evidence type="ECO:0000259" key="1">
    <source>
        <dbReference type="Pfam" id="PF08044"/>
    </source>
</evidence>
<proteinExistence type="predicted"/>
<accession>A0A2T1GID0</accession>
<reference evidence="2 3" key="1">
    <citation type="submission" date="2018-03" db="EMBL/GenBank/DDBJ databases">
        <title>The ancient ancestry and fast evolution of plastids.</title>
        <authorList>
            <person name="Moore K.R."/>
            <person name="Magnabosco C."/>
            <person name="Momper L."/>
            <person name="Gold D.A."/>
            <person name="Bosak T."/>
            <person name="Fournier G.P."/>
        </authorList>
    </citation>
    <scope>NUCLEOTIDE SEQUENCE [LARGE SCALE GENOMIC DNA]</scope>
    <source>
        <strain evidence="2 3">CCALA 037</strain>
    </source>
</reference>
<name>A0A2T1GID0_9CYAN</name>
<feature type="domain" description="DUF1707" evidence="1">
    <location>
        <begin position="10"/>
        <end position="57"/>
    </location>
</feature>
<dbReference type="RefSeq" id="WP_106302623.1">
    <property type="nucleotide sequence ID" value="NZ_PVWO01000073.1"/>
</dbReference>
<comment type="caution">
    <text evidence="2">The sequence shown here is derived from an EMBL/GenBank/DDBJ whole genome shotgun (WGS) entry which is preliminary data.</text>
</comment>
<dbReference type="AlphaFoldDB" id="A0A2T1GID0"/>
<dbReference type="Proteomes" id="UP000238937">
    <property type="component" value="Unassembled WGS sequence"/>
</dbReference>
<sequence length="196" mass="21718">MEIQKTLTPSEREKTIGCLTNAFGADIINLDEFESRVESVHVAKTRKELHQIVADLPTENIDDCQTIAESENIACNMGNRTIAGSMLFAKKLNIEATSSSLNLDYRNVDLPDGVYEIHLSSVGSSFTIKLPEKYHVENRISSKSSSIKEPKIAIGNQKISVVIRLAGNIEGSSVNVVKARKPFWSRWLKQSQIVAT</sequence>
<dbReference type="InterPro" id="IPR012551">
    <property type="entry name" value="DUF1707_SHOCT-like"/>
</dbReference>
<dbReference type="EMBL" id="PVWO01000073">
    <property type="protein sequence ID" value="PSB57511.1"/>
    <property type="molecule type" value="Genomic_DNA"/>
</dbReference>
<evidence type="ECO:0000313" key="2">
    <source>
        <dbReference type="EMBL" id="PSB57511.1"/>
    </source>
</evidence>
<evidence type="ECO:0000313" key="3">
    <source>
        <dbReference type="Proteomes" id="UP000238937"/>
    </source>
</evidence>
<organism evidence="2 3">
    <name type="scientific">Chamaesiphon polymorphus CCALA 037</name>
    <dbReference type="NCBI Taxonomy" id="2107692"/>
    <lineage>
        <taxon>Bacteria</taxon>
        <taxon>Bacillati</taxon>
        <taxon>Cyanobacteriota</taxon>
        <taxon>Cyanophyceae</taxon>
        <taxon>Gomontiellales</taxon>
        <taxon>Chamaesiphonaceae</taxon>
        <taxon>Chamaesiphon</taxon>
    </lineage>
</organism>
<keyword evidence="3" id="KW-1185">Reference proteome</keyword>
<protein>
    <recommendedName>
        <fullName evidence="1">DUF1707 domain-containing protein</fullName>
    </recommendedName>
</protein>
<dbReference type="OrthoDB" id="4772576at2"/>